<keyword evidence="1" id="KW-0808">Transferase</keyword>
<evidence type="ECO:0000259" key="3">
    <source>
        <dbReference type="Pfam" id="PF08541"/>
    </source>
</evidence>
<accession>A0ABU7KHD0</accession>
<evidence type="ECO:0000259" key="4">
    <source>
        <dbReference type="Pfam" id="PF08545"/>
    </source>
</evidence>
<proteinExistence type="predicted"/>
<dbReference type="CDD" id="cd00827">
    <property type="entry name" value="init_cond_enzymes"/>
    <property type="match status" value="1"/>
</dbReference>
<dbReference type="InterPro" id="IPR013751">
    <property type="entry name" value="ACP_syn_III_N"/>
</dbReference>
<dbReference type="EMBL" id="JAUZMY010000057">
    <property type="protein sequence ID" value="MEE2041643.1"/>
    <property type="molecule type" value="Genomic_DNA"/>
</dbReference>
<evidence type="ECO:0000313" key="6">
    <source>
        <dbReference type="Proteomes" id="UP001356095"/>
    </source>
</evidence>
<dbReference type="PANTHER" id="PTHR34069">
    <property type="entry name" value="3-OXOACYL-[ACYL-CARRIER-PROTEIN] SYNTHASE 3"/>
    <property type="match status" value="1"/>
</dbReference>
<evidence type="ECO:0000313" key="5">
    <source>
        <dbReference type="EMBL" id="MEE2041643.1"/>
    </source>
</evidence>
<dbReference type="InterPro" id="IPR013747">
    <property type="entry name" value="ACP_syn_III_C"/>
</dbReference>
<keyword evidence="2" id="KW-0012">Acyltransferase</keyword>
<dbReference type="Pfam" id="PF08541">
    <property type="entry name" value="ACP_syn_III_C"/>
    <property type="match status" value="1"/>
</dbReference>
<name>A0ABU7KHD0_9ACTN</name>
<gene>
    <name evidence="5" type="ORF">Q8791_30925</name>
</gene>
<reference evidence="5 6" key="1">
    <citation type="submission" date="2023-08" db="EMBL/GenBank/DDBJ databases">
        <authorList>
            <person name="Girao M."/>
            <person name="Carvalho M.F."/>
        </authorList>
    </citation>
    <scope>NUCLEOTIDE SEQUENCE [LARGE SCALE GENOMIC DNA]</scope>
    <source>
        <strain evidence="5 6">CT-R113</strain>
    </source>
</reference>
<dbReference type="Gene3D" id="3.40.47.10">
    <property type="match status" value="2"/>
</dbReference>
<dbReference type="Proteomes" id="UP001356095">
    <property type="component" value="Unassembled WGS sequence"/>
</dbReference>
<evidence type="ECO:0000256" key="1">
    <source>
        <dbReference type="ARBA" id="ARBA00022679"/>
    </source>
</evidence>
<feature type="domain" description="Beta-ketoacyl-[acyl-carrier-protein] synthase III C-terminal" evidence="3">
    <location>
        <begin position="248"/>
        <end position="339"/>
    </location>
</feature>
<keyword evidence="6" id="KW-1185">Reference proteome</keyword>
<dbReference type="RefSeq" id="WP_330095398.1">
    <property type="nucleotide sequence ID" value="NZ_JAUZMY010000057.1"/>
</dbReference>
<comment type="caution">
    <text evidence="5">The sequence shown here is derived from an EMBL/GenBank/DDBJ whole genome shotgun (WGS) entry which is preliminary data.</text>
</comment>
<sequence length="346" mass="36922">MQTPELWIRGLGVYLPETRVSVETAVAEGLTTAEEAAVHDMAGAAVAGELPAPEMALRSAREAYDQAGADPDDTRVLLYTDIWHQGPDVWFPQYHLQHHLVRGDVIAGELRQGCNALFTAMELTEPHLRGAPESATALLVAADNFSTPNVDRWRSGAFVMGDGACAVLLGRAPGLARVLSVGSMVVPELEELHRAGEPEFPPAATTGTALDLRARGRALSEKGEEDPEVDIAWFTLQQKMMLLVGRTLAEAGVGFGDIARATFSNLGPGAVEHRWMDVLKLPMEKSTWSHGRTIGHIGAADPFIGLRHLLDEGEVRPGDHVVLGGLGSGVTLSCAVVRIADVLPGS</sequence>
<feature type="domain" description="Beta-ketoacyl-[acyl-carrier-protein] synthase III N-terminal" evidence="4">
    <location>
        <begin position="110"/>
        <end position="172"/>
    </location>
</feature>
<dbReference type="PANTHER" id="PTHR34069:SF2">
    <property type="entry name" value="BETA-KETOACYL-[ACYL-CARRIER-PROTEIN] SYNTHASE III"/>
    <property type="match status" value="1"/>
</dbReference>
<evidence type="ECO:0000256" key="2">
    <source>
        <dbReference type="ARBA" id="ARBA00023315"/>
    </source>
</evidence>
<dbReference type="SUPFAM" id="SSF53901">
    <property type="entry name" value="Thiolase-like"/>
    <property type="match status" value="1"/>
</dbReference>
<protein>
    <submittedName>
        <fullName evidence="5">Ketoacyl-ACP synthase III family protein</fullName>
    </submittedName>
</protein>
<dbReference type="InterPro" id="IPR016039">
    <property type="entry name" value="Thiolase-like"/>
</dbReference>
<dbReference type="Pfam" id="PF08545">
    <property type="entry name" value="ACP_syn_III"/>
    <property type="match status" value="1"/>
</dbReference>
<organism evidence="5 6">
    <name type="scientific">Nocardiopsis codii</name>
    <dbReference type="NCBI Taxonomy" id="3065942"/>
    <lineage>
        <taxon>Bacteria</taxon>
        <taxon>Bacillati</taxon>
        <taxon>Actinomycetota</taxon>
        <taxon>Actinomycetes</taxon>
        <taxon>Streptosporangiales</taxon>
        <taxon>Nocardiopsidaceae</taxon>
        <taxon>Nocardiopsis</taxon>
    </lineage>
</organism>